<organism evidence="3 4">
    <name type="scientific">Heterodera schachtii</name>
    <name type="common">Sugarbeet cyst nematode worm</name>
    <name type="synonym">Tylenchus schachtii</name>
    <dbReference type="NCBI Taxonomy" id="97005"/>
    <lineage>
        <taxon>Eukaryota</taxon>
        <taxon>Metazoa</taxon>
        <taxon>Ecdysozoa</taxon>
        <taxon>Nematoda</taxon>
        <taxon>Chromadorea</taxon>
        <taxon>Rhabditida</taxon>
        <taxon>Tylenchina</taxon>
        <taxon>Tylenchomorpha</taxon>
        <taxon>Tylenchoidea</taxon>
        <taxon>Heteroderidae</taxon>
        <taxon>Heteroderinae</taxon>
        <taxon>Heterodera</taxon>
    </lineage>
</organism>
<proteinExistence type="predicted"/>
<keyword evidence="1" id="KW-0175">Coiled coil</keyword>
<comment type="caution">
    <text evidence="3">The sequence shown here is derived from an EMBL/GenBank/DDBJ whole genome shotgun (WGS) entry which is preliminary data.</text>
</comment>
<dbReference type="Proteomes" id="UP001620645">
    <property type="component" value="Unassembled WGS sequence"/>
</dbReference>
<keyword evidence="4" id="KW-1185">Reference proteome</keyword>
<name>A0ABD2J995_HETSC</name>
<feature type="coiled-coil region" evidence="1">
    <location>
        <begin position="27"/>
        <end position="59"/>
    </location>
</feature>
<evidence type="ECO:0000256" key="2">
    <source>
        <dbReference type="SAM" id="MobiDB-lite"/>
    </source>
</evidence>
<dbReference type="AlphaFoldDB" id="A0ABD2J995"/>
<accession>A0ABD2J995</accession>
<protein>
    <submittedName>
        <fullName evidence="3">Uncharacterized protein</fullName>
    </submittedName>
</protein>
<evidence type="ECO:0000256" key="1">
    <source>
        <dbReference type="SAM" id="Coils"/>
    </source>
</evidence>
<feature type="region of interest" description="Disordered" evidence="2">
    <location>
        <begin position="143"/>
        <end position="184"/>
    </location>
</feature>
<feature type="region of interest" description="Disordered" evidence="2">
    <location>
        <begin position="273"/>
        <end position="292"/>
    </location>
</feature>
<reference evidence="3 4" key="1">
    <citation type="submission" date="2024-10" db="EMBL/GenBank/DDBJ databases">
        <authorList>
            <person name="Kim D."/>
        </authorList>
    </citation>
    <scope>NUCLEOTIDE SEQUENCE [LARGE SCALE GENOMIC DNA]</scope>
    <source>
        <strain evidence="3">Taebaek</strain>
    </source>
</reference>
<gene>
    <name evidence="3" type="ORF">niasHS_005379</name>
</gene>
<evidence type="ECO:0000313" key="3">
    <source>
        <dbReference type="EMBL" id="KAL3087140.1"/>
    </source>
</evidence>
<sequence>MNSSTCTNCEVLAECCKQLETELKMTKLEHQNTITKLEHQNTKLELENVKQKLKHQEQISEFQAKIAKVELISGSSIVSGAFVPPFAPPTVEHKQIQDHHSSGMQFAPLPEQNQPIGGCENAFIQQQQLTESVMNQDHLSSIPPPTPNSHQKFGSGSGGILTEKGNQIPRSTEHKRTKKTKPNVETLAKKAKENVPPPPFGPPAPAQNFLFPNPNFSLLNALAYAQMNAAVNAGTSTSGEPMPTTVLQQIPSSSTPAYYHQWANIPSASNLQQLQQEKESNGNGAGANLTDN</sequence>
<dbReference type="EMBL" id="JBICCN010000185">
    <property type="protein sequence ID" value="KAL3087140.1"/>
    <property type="molecule type" value="Genomic_DNA"/>
</dbReference>
<evidence type="ECO:0000313" key="4">
    <source>
        <dbReference type="Proteomes" id="UP001620645"/>
    </source>
</evidence>